<feature type="domain" description="UvrD-like helicase ATP-binding" evidence="13">
    <location>
        <begin position="23"/>
        <end position="335"/>
    </location>
</feature>
<dbReference type="Gene3D" id="3.40.50.300">
    <property type="entry name" value="P-loop containing nucleotide triphosphate hydrolases"/>
    <property type="match status" value="3"/>
</dbReference>
<dbReference type="Proteomes" id="UP001208567">
    <property type="component" value="Unassembled WGS sequence"/>
</dbReference>
<evidence type="ECO:0000256" key="7">
    <source>
        <dbReference type="ARBA" id="ARBA00023235"/>
    </source>
</evidence>
<dbReference type="InterPro" id="IPR000212">
    <property type="entry name" value="DNA_helicase_UvrD/REP"/>
</dbReference>
<dbReference type="InterPro" id="IPR013986">
    <property type="entry name" value="DExx_box_DNA_helicase_dom_sf"/>
</dbReference>
<evidence type="ECO:0000313" key="15">
    <source>
        <dbReference type="EMBL" id="GLC32130.1"/>
    </source>
</evidence>
<dbReference type="RefSeq" id="WP_264851439.1">
    <property type="nucleotide sequence ID" value="NZ_BRXR01000001.1"/>
</dbReference>
<gene>
    <name evidence="15" type="ORF">bsdE14_35400</name>
</gene>
<comment type="caution">
    <text evidence="15">The sequence shown here is derived from an EMBL/GenBank/DDBJ whole genome shotgun (WGS) entry which is preliminary data.</text>
</comment>
<evidence type="ECO:0000259" key="13">
    <source>
        <dbReference type="PROSITE" id="PS51198"/>
    </source>
</evidence>
<dbReference type="PROSITE" id="PS51217">
    <property type="entry name" value="UVRD_HELICASE_CTER"/>
    <property type="match status" value="1"/>
</dbReference>
<evidence type="ECO:0000256" key="3">
    <source>
        <dbReference type="ARBA" id="ARBA00022801"/>
    </source>
</evidence>
<dbReference type="Gene3D" id="1.10.10.160">
    <property type="match status" value="1"/>
</dbReference>
<evidence type="ECO:0000256" key="11">
    <source>
        <dbReference type="PROSITE-ProRule" id="PRU00560"/>
    </source>
</evidence>
<evidence type="ECO:0000313" key="16">
    <source>
        <dbReference type="Proteomes" id="UP001208567"/>
    </source>
</evidence>
<comment type="catalytic activity">
    <reaction evidence="10">
        <text>ATP + H2O = ADP + phosphate + H(+)</text>
        <dbReference type="Rhea" id="RHEA:13065"/>
        <dbReference type="ChEBI" id="CHEBI:15377"/>
        <dbReference type="ChEBI" id="CHEBI:15378"/>
        <dbReference type="ChEBI" id="CHEBI:30616"/>
        <dbReference type="ChEBI" id="CHEBI:43474"/>
        <dbReference type="ChEBI" id="CHEBI:456216"/>
        <dbReference type="EC" id="5.6.2.4"/>
    </reaction>
</comment>
<evidence type="ECO:0000256" key="8">
    <source>
        <dbReference type="ARBA" id="ARBA00034617"/>
    </source>
</evidence>
<dbReference type="SUPFAM" id="SSF52540">
    <property type="entry name" value="P-loop containing nucleoside triphosphate hydrolases"/>
    <property type="match status" value="1"/>
</dbReference>
<comment type="catalytic activity">
    <reaction evidence="8">
        <text>Couples ATP hydrolysis with the unwinding of duplex DNA by translocating in the 3'-5' direction.</text>
        <dbReference type="EC" id="5.6.2.4"/>
    </reaction>
</comment>
<dbReference type="GO" id="GO:0004386">
    <property type="term" value="F:helicase activity"/>
    <property type="evidence" value="ECO:0007669"/>
    <property type="project" value="UniProtKB-KW"/>
</dbReference>
<feature type="domain" description="UvrD-like helicase C-terminal" evidence="14">
    <location>
        <begin position="336"/>
        <end position="603"/>
    </location>
</feature>
<keyword evidence="4 11" id="KW-0347">Helicase</keyword>
<feature type="coiled-coil region" evidence="12">
    <location>
        <begin position="540"/>
        <end position="591"/>
    </location>
</feature>
<organism evidence="15 16">
    <name type="scientific">Clostridium omnivorum</name>
    <dbReference type="NCBI Taxonomy" id="1604902"/>
    <lineage>
        <taxon>Bacteria</taxon>
        <taxon>Bacillati</taxon>
        <taxon>Bacillota</taxon>
        <taxon>Clostridia</taxon>
        <taxon>Eubacteriales</taxon>
        <taxon>Clostridiaceae</taxon>
        <taxon>Clostridium</taxon>
    </lineage>
</organism>
<evidence type="ECO:0000256" key="10">
    <source>
        <dbReference type="ARBA" id="ARBA00048988"/>
    </source>
</evidence>
<dbReference type="PROSITE" id="PS51198">
    <property type="entry name" value="UVRD_HELICASE_ATP_BIND"/>
    <property type="match status" value="1"/>
</dbReference>
<evidence type="ECO:0000256" key="5">
    <source>
        <dbReference type="ARBA" id="ARBA00022840"/>
    </source>
</evidence>
<dbReference type="CDD" id="cd17932">
    <property type="entry name" value="DEXQc_UvrD"/>
    <property type="match status" value="1"/>
</dbReference>
<protein>
    <recommendedName>
        <fullName evidence="9">DNA 3'-5' helicase</fullName>
        <ecNumber evidence="9">5.6.2.4</ecNumber>
    </recommendedName>
</protein>
<keyword evidence="2 11" id="KW-0547">Nucleotide-binding</keyword>
<evidence type="ECO:0000256" key="2">
    <source>
        <dbReference type="ARBA" id="ARBA00022741"/>
    </source>
</evidence>
<proteinExistence type="inferred from homology"/>
<dbReference type="Pfam" id="PF00580">
    <property type="entry name" value="UvrD-helicase"/>
    <property type="match status" value="2"/>
</dbReference>
<dbReference type="InterPro" id="IPR014017">
    <property type="entry name" value="DNA_helicase_UvrD-like_C"/>
</dbReference>
<keyword evidence="6" id="KW-0238">DNA-binding</keyword>
<evidence type="ECO:0000256" key="1">
    <source>
        <dbReference type="ARBA" id="ARBA00009922"/>
    </source>
</evidence>
<dbReference type="EMBL" id="BRXR01000001">
    <property type="protein sequence ID" value="GLC32130.1"/>
    <property type="molecule type" value="Genomic_DNA"/>
</dbReference>
<comment type="similarity">
    <text evidence="1">Belongs to the helicase family. UvrD subfamily.</text>
</comment>
<dbReference type="PANTHER" id="PTHR11070:SF2">
    <property type="entry name" value="ATP-DEPENDENT DNA HELICASE SRS2"/>
    <property type="match status" value="1"/>
</dbReference>
<evidence type="ECO:0000256" key="9">
    <source>
        <dbReference type="ARBA" id="ARBA00034808"/>
    </source>
</evidence>
<keyword evidence="5 11" id="KW-0067">ATP-binding</keyword>
<evidence type="ECO:0000259" key="14">
    <source>
        <dbReference type="PROSITE" id="PS51217"/>
    </source>
</evidence>
<sequence>MSKGLLKSEFCELRDKIIESKFKHLNNEQRTAVLTSSRNLLLIACPGSGKTTVLVNRLLYLTKFGEVYNKNEAPENLTIDDIKLLKAFIRDNRGSANITGRLQQLLEYRAVNPGNIIVITFTKAAALNMKQRYEKMNSNNRLPFFGTFHGLFYKILLKGFGEIKILEPSEAYRLIFNTLTEYLDDISEEKVKEVLNNISLIKSSGTPIENFDSGMDKNIFIGCYNNYESYKTEKGLMDFDDLQINCKKLFIENPEVLDFYRRGFKYMLVDEFQDCDILQIQLLRLLNEKNSIFAVGDEDQCIYGFRGSRPDCMVDFNYYFKDSNKLELSTNYRSHENVITSALNLIENNKIRYKKSMVASKNNSKLIRVSGCSDESSESDEIALEIQKLKEIGSYNYSDSAVLYRTNMESRSIIDAFIRKKVPFKLLDKEYNFFEHFISKDIIAYLKLSIDKTDRDSFMKIINKPFRYVSKITLDKLKACTVQEDCFEFIKGLESTPVFQIKSLDTLRKDIHNLNKMSLAGAINYIITDLGYHDYIVQYCSKFKTDVSELEEILEEFKQAASEFNTIITFLVHVDKVKEELQKNKKKHNEDSVILSTIHGVKGMEFKNVFIINCNEENIPHANSIPDNEEEERRLFYVGITRTIDNLFLFAPRMVRGKLKEPSRFIGECKFQLHTLKHEFGIGDKVIHNTFGEGEVININNKEIDIKFSDDIIRKFDIYVVYNNRLLKKVG</sequence>
<evidence type="ECO:0000256" key="4">
    <source>
        <dbReference type="ARBA" id="ARBA00022806"/>
    </source>
</evidence>
<reference evidence="15 16" key="1">
    <citation type="journal article" date="2024" name="Int. J. Syst. Evol. Microbiol.">
        <title>Clostridium omnivorum sp. nov., isolated from anoxic soil under the treatment of reductive soil disinfestation.</title>
        <authorList>
            <person name="Ueki A."/>
            <person name="Tonouchi A."/>
            <person name="Kaku N."/>
            <person name="Honma S."/>
            <person name="Ueki K."/>
        </authorList>
    </citation>
    <scope>NUCLEOTIDE SEQUENCE [LARGE SCALE GENOMIC DNA]</scope>
    <source>
        <strain evidence="15 16">E14</strain>
    </source>
</reference>
<evidence type="ECO:0000256" key="12">
    <source>
        <dbReference type="SAM" id="Coils"/>
    </source>
</evidence>
<dbReference type="PANTHER" id="PTHR11070">
    <property type="entry name" value="UVRD / RECB / PCRA DNA HELICASE FAMILY MEMBER"/>
    <property type="match status" value="1"/>
</dbReference>
<dbReference type="Gene3D" id="1.10.486.10">
    <property type="entry name" value="PCRA, domain 4"/>
    <property type="match status" value="1"/>
</dbReference>
<accession>A0ABQ5NA40</accession>
<keyword evidence="12" id="KW-0175">Coiled coil</keyword>
<name>A0ABQ5NA40_9CLOT</name>
<keyword evidence="3 11" id="KW-0378">Hydrolase</keyword>
<feature type="binding site" evidence="11">
    <location>
        <begin position="44"/>
        <end position="51"/>
    </location>
    <ligand>
        <name>ATP</name>
        <dbReference type="ChEBI" id="CHEBI:30616"/>
    </ligand>
</feature>
<dbReference type="Pfam" id="PF13361">
    <property type="entry name" value="UvrD_C"/>
    <property type="match status" value="1"/>
</dbReference>
<dbReference type="InterPro" id="IPR027417">
    <property type="entry name" value="P-loop_NTPase"/>
</dbReference>
<keyword evidence="16" id="KW-1185">Reference proteome</keyword>
<dbReference type="EC" id="5.6.2.4" evidence="9"/>
<dbReference type="InterPro" id="IPR014016">
    <property type="entry name" value="UvrD-like_ATP-bd"/>
</dbReference>
<evidence type="ECO:0000256" key="6">
    <source>
        <dbReference type="ARBA" id="ARBA00023125"/>
    </source>
</evidence>
<keyword evidence="7" id="KW-0413">Isomerase</keyword>